<dbReference type="GO" id="GO:0005886">
    <property type="term" value="C:plasma membrane"/>
    <property type="evidence" value="ECO:0007669"/>
    <property type="project" value="UniProtKB-SubCell"/>
</dbReference>
<dbReference type="PANTHER" id="PTHR14969:SF62">
    <property type="entry name" value="DECAPRENYLPHOSPHORYL-5-PHOSPHORIBOSE PHOSPHATASE RV3807C-RELATED"/>
    <property type="match status" value="1"/>
</dbReference>
<dbReference type="InterPro" id="IPR036938">
    <property type="entry name" value="PAP2/HPO_sf"/>
</dbReference>
<evidence type="ECO:0000256" key="3">
    <source>
        <dbReference type="ARBA" id="ARBA00022692"/>
    </source>
</evidence>
<gene>
    <name evidence="9" type="ORF">INF28_02640</name>
</gene>
<dbReference type="GO" id="GO:0016787">
    <property type="term" value="F:hydrolase activity"/>
    <property type="evidence" value="ECO:0007669"/>
    <property type="project" value="UniProtKB-KW"/>
</dbReference>
<evidence type="ECO:0000313" key="9">
    <source>
        <dbReference type="EMBL" id="MBE5039366.1"/>
    </source>
</evidence>
<dbReference type="PANTHER" id="PTHR14969">
    <property type="entry name" value="SPHINGOSINE-1-PHOSPHATE PHOSPHOHYDROLASE"/>
    <property type="match status" value="1"/>
</dbReference>
<feature type="transmembrane region" description="Helical" evidence="7">
    <location>
        <begin position="155"/>
        <end position="177"/>
    </location>
</feature>
<feature type="transmembrane region" description="Helical" evidence="7">
    <location>
        <begin position="105"/>
        <end position="126"/>
    </location>
</feature>
<evidence type="ECO:0000259" key="8">
    <source>
        <dbReference type="SMART" id="SM00014"/>
    </source>
</evidence>
<feature type="transmembrane region" description="Helical" evidence="7">
    <location>
        <begin position="131"/>
        <end position="149"/>
    </location>
</feature>
<dbReference type="AlphaFoldDB" id="A0A9D5LZH7"/>
<proteinExistence type="predicted"/>
<feature type="domain" description="Phosphatidic acid phosphatase type 2/haloperoxidase" evidence="8">
    <location>
        <begin position="59"/>
        <end position="170"/>
    </location>
</feature>
<evidence type="ECO:0000313" key="10">
    <source>
        <dbReference type="Proteomes" id="UP000806542"/>
    </source>
</evidence>
<evidence type="ECO:0000256" key="5">
    <source>
        <dbReference type="ARBA" id="ARBA00022989"/>
    </source>
</evidence>
<reference evidence="9" key="1">
    <citation type="submission" date="2020-10" db="EMBL/GenBank/DDBJ databases">
        <title>ChiBAC.</title>
        <authorList>
            <person name="Zenner C."/>
            <person name="Hitch T.C.A."/>
            <person name="Clavel T."/>
        </authorList>
    </citation>
    <scope>NUCLEOTIDE SEQUENCE</scope>
    <source>
        <strain evidence="9">DSM 107454</strain>
    </source>
</reference>
<dbReference type="SMART" id="SM00014">
    <property type="entry name" value="acidPPc"/>
    <property type="match status" value="1"/>
</dbReference>
<dbReference type="CDD" id="cd03392">
    <property type="entry name" value="PAP2_like_2"/>
    <property type="match status" value="1"/>
</dbReference>
<dbReference type="Proteomes" id="UP000806542">
    <property type="component" value="Unassembled WGS sequence"/>
</dbReference>
<keyword evidence="5 7" id="KW-1133">Transmembrane helix</keyword>
<feature type="transmembrane region" description="Helical" evidence="7">
    <location>
        <begin position="65"/>
        <end position="85"/>
    </location>
</feature>
<accession>A0A9D5LZH7</accession>
<organism evidence="9 10">
    <name type="scientific">Ructibacterium gallinarum</name>
    <dbReference type="NCBI Taxonomy" id="2779355"/>
    <lineage>
        <taxon>Bacteria</taxon>
        <taxon>Bacillati</taxon>
        <taxon>Bacillota</taxon>
        <taxon>Clostridia</taxon>
        <taxon>Eubacteriales</taxon>
        <taxon>Oscillospiraceae</taxon>
        <taxon>Ructibacterium</taxon>
    </lineage>
</organism>
<keyword evidence="4" id="KW-0378">Hydrolase</keyword>
<evidence type="ECO:0000256" key="6">
    <source>
        <dbReference type="ARBA" id="ARBA00023136"/>
    </source>
</evidence>
<evidence type="ECO:0000256" key="2">
    <source>
        <dbReference type="ARBA" id="ARBA00022475"/>
    </source>
</evidence>
<dbReference type="SUPFAM" id="SSF48317">
    <property type="entry name" value="Acid phosphatase/Vanadium-dependent haloperoxidase"/>
    <property type="match status" value="1"/>
</dbReference>
<evidence type="ECO:0000256" key="1">
    <source>
        <dbReference type="ARBA" id="ARBA00004651"/>
    </source>
</evidence>
<comment type="subcellular location">
    <subcellularLocation>
        <location evidence="1">Cell membrane</location>
        <topology evidence="1">Multi-pass membrane protein</topology>
    </subcellularLocation>
</comment>
<keyword evidence="3 7" id="KW-0812">Transmembrane</keyword>
<dbReference type="InterPro" id="IPR000326">
    <property type="entry name" value="PAP2/HPO"/>
</dbReference>
<keyword evidence="6 7" id="KW-0472">Membrane</keyword>
<dbReference type="Gene3D" id="1.20.144.10">
    <property type="entry name" value="Phosphatidic acid phosphatase type 2/haloperoxidase"/>
    <property type="match status" value="1"/>
</dbReference>
<evidence type="ECO:0000256" key="7">
    <source>
        <dbReference type="SAM" id="Phobius"/>
    </source>
</evidence>
<dbReference type="EMBL" id="JADCKB010000003">
    <property type="protein sequence ID" value="MBE5039366.1"/>
    <property type="molecule type" value="Genomic_DNA"/>
</dbReference>
<evidence type="ECO:0000256" key="4">
    <source>
        <dbReference type="ARBA" id="ARBA00022801"/>
    </source>
</evidence>
<keyword evidence="2" id="KW-1003">Cell membrane</keyword>
<comment type="caution">
    <text evidence="9">The sequence shown here is derived from an EMBL/GenBank/DDBJ whole genome shotgun (WGS) entry which is preliminary data.</text>
</comment>
<dbReference type="Pfam" id="PF01569">
    <property type="entry name" value="PAP2"/>
    <property type="match status" value="1"/>
</dbReference>
<name>A0A9D5LZH7_9FIRM</name>
<keyword evidence="10" id="KW-1185">Reference proteome</keyword>
<sequence length="188" mass="21155">METLQNAIYSLDWLIFSGVQKLHCDFLDVLMPFVTMLGNAGIFWIMLTILLLCFPKTRQCGTAMAIMLILTLILGNLVLKPLIARPRPFMLRPELTLLISAPTDFSFPSGHTYAGIGCAVVLIYYYKKAGIAALFLALFIAFSRMYLQVHFFTDIIGGILLGTLCAFFAILLTKWFAKMKNKKPDRES</sequence>
<feature type="transmembrane region" description="Helical" evidence="7">
    <location>
        <begin position="29"/>
        <end position="53"/>
    </location>
</feature>
<dbReference type="RefSeq" id="WP_226391925.1">
    <property type="nucleotide sequence ID" value="NZ_JADCKB010000003.1"/>
</dbReference>
<protein>
    <submittedName>
        <fullName evidence="9">Phosphatase PAP2 family protein</fullName>
    </submittedName>
</protein>